<dbReference type="Proteomes" id="UP001056386">
    <property type="component" value="Chromosome 2"/>
</dbReference>
<keyword evidence="2" id="KW-1185">Reference proteome</keyword>
<evidence type="ECO:0000313" key="1">
    <source>
        <dbReference type="EMBL" id="USS42669.1"/>
    </source>
</evidence>
<dbReference type="RefSeq" id="WP_252836478.1">
    <property type="nucleotide sequence ID" value="NZ_CP099583.1"/>
</dbReference>
<dbReference type="Gene3D" id="2.170.15.10">
    <property type="entry name" value="Proaerolysin, chain A, domain 3"/>
    <property type="match status" value="1"/>
</dbReference>
<accession>A0ABY5B8A2</accession>
<gene>
    <name evidence="1" type="ORF">NFI99_10810</name>
</gene>
<reference evidence="1" key="1">
    <citation type="submission" date="2022-06" db="EMBL/GenBank/DDBJ databases">
        <title>Draft genome sequence of Burkholderia glumae strain GR20004 isolated from rice panicle showing bacterial panicle blight.</title>
        <authorList>
            <person name="Choi S.Y."/>
            <person name="Lee Y.H."/>
        </authorList>
    </citation>
    <scope>NUCLEOTIDE SEQUENCE</scope>
    <source>
        <strain evidence="1">GR20004</strain>
    </source>
</reference>
<proteinExistence type="predicted"/>
<organism evidence="1 2">
    <name type="scientific">Burkholderia glumae</name>
    <name type="common">Pseudomonas glumae</name>
    <dbReference type="NCBI Taxonomy" id="337"/>
    <lineage>
        <taxon>Bacteria</taxon>
        <taxon>Pseudomonadati</taxon>
        <taxon>Pseudomonadota</taxon>
        <taxon>Betaproteobacteria</taxon>
        <taxon>Burkholderiales</taxon>
        <taxon>Burkholderiaceae</taxon>
        <taxon>Burkholderia</taxon>
    </lineage>
</organism>
<evidence type="ECO:0000313" key="2">
    <source>
        <dbReference type="Proteomes" id="UP001056386"/>
    </source>
</evidence>
<dbReference type="SUPFAM" id="SSF56973">
    <property type="entry name" value="Aerolisin/ETX pore-forming domain"/>
    <property type="match status" value="1"/>
</dbReference>
<sequence>MAIHITGEIMKYKTSAILLLAILNLSIGGAAYASYNGIWRSPLWPDNNTSPDAQGDCLGGNGGTKPDKCIWHEVSHDFSEGRASQVSTEYYNCHGTTTNSESASWSYATSASVSRETNSSSGWSLSGGFSDGVAATLGLDGQSGSSTTYTTGTTSTAMQTYTLNVPPGQKAWLTFVPKYRRSHGWLEVHYGSRMYGHFFWYYPYQGASNVTVLTPRTLPNGMADGDIKPVYVRC</sequence>
<name>A0ABY5B8A2_BURGL</name>
<protein>
    <submittedName>
        <fullName evidence="1">Uncharacterized protein</fullName>
    </submittedName>
</protein>
<dbReference type="EMBL" id="CP099583">
    <property type="protein sequence ID" value="USS42669.1"/>
    <property type="molecule type" value="Genomic_DNA"/>
</dbReference>